<evidence type="ECO:0000313" key="1">
    <source>
        <dbReference type="EMBL" id="PSM38215.1"/>
    </source>
</evidence>
<comment type="caution">
    <text evidence="1">The sequence shown here is derived from an EMBL/GenBank/DDBJ whole genome shotgun (WGS) entry which is preliminary data.</text>
</comment>
<name>A0A2P8PW37_9ACTN</name>
<dbReference type="AlphaFoldDB" id="A0A2P8PW37"/>
<dbReference type="Proteomes" id="UP000240429">
    <property type="component" value="Unassembled WGS sequence"/>
</dbReference>
<dbReference type="OrthoDB" id="4250041at2"/>
<accession>A0A2P8PW37</accession>
<dbReference type="RefSeq" id="WP_107021546.1">
    <property type="nucleotide sequence ID" value="NZ_KZ679057.1"/>
</dbReference>
<evidence type="ECO:0000313" key="2">
    <source>
        <dbReference type="Proteomes" id="UP000240429"/>
    </source>
</evidence>
<organism evidence="1 2">
    <name type="scientific">Streptomyces dioscori</name>
    <dbReference type="NCBI Taxonomy" id="2109333"/>
    <lineage>
        <taxon>Bacteria</taxon>
        <taxon>Bacillati</taxon>
        <taxon>Actinomycetota</taxon>
        <taxon>Actinomycetes</taxon>
        <taxon>Kitasatosporales</taxon>
        <taxon>Streptomycetaceae</taxon>
        <taxon>Streptomyces</taxon>
        <taxon>Streptomyces aurantiacus group</taxon>
    </lineage>
</organism>
<sequence>MNPLDTLIKQYVVPVAKAAGFTKKGRVFRLVSAHGDHLLMHFDTHEVDPEKYVFDVTFWIVPLPHWEFLRRQDVAPSEPRAGGALATYPVVPPAVVAHEPEEEMPFRSRWAFSEPGTRDVCGRELARVLAEEAFPRVTRLLDRKTFLKETRVNPNGELVRLRGAAQSEIMLRIDDDPIAEVIALVDKAEEGGLSPSVVTWARQRLKQRAM</sequence>
<reference evidence="1 2" key="1">
    <citation type="submission" date="2018-03" db="EMBL/GenBank/DDBJ databases">
        <title>Streptomyces dioscori sp. nov., a novel endophytic actinobacterium isolated from bulbil of Dioscorea bulbifera L.</title>
        <authorList>
            <person name="Zhikuan W."/>
        </authorList>
    </citation>
    <scope>NUCLEOTIDE SEQUENCE [LARGE SCALE GENOMIC DNA]</scope>
    <source>
        <strain evidence="1 2">A217</strain>
    </source>
</reference>
<gene>
    <name evidence="1" type="ORF">C6Y14_38425</name>
</gene>
<dbReference type="EMBL" id="PYBJ01000031">
    <property type="protein sequence ID" value="PSM38215.1"/>
    <property type="molecule type" value="Genomic_DNA"/>
</dbReference>
<evidence type="ECO:0008006" key="3">
    <source>
        <dbReference type="Google" id="ProtNLM"/>
    </source>
</evidence>
<proteinExistence type="predicted"/>
<protein>
    <recommendedName>
        <fullName evidence="3">DUF4304 domain-containing protein</fullName>
    </recommendedName>
</protein>
<keyword evidence="2" id="KW-1185">Reference proteome</keyword>